<organism evidence="1 2">
    <name type="scientific">Micromonospora lutea</name>
    <dbReference type="NCBI Taxonomy" id="419825"/>
    <lineage>
        <taxon>Bacteria</taxon>
        <taxon>Bacillati</taxon>
        <taxon>Actinomycetota</taxon>
        <taxon>Actinomycetes</taxon>
        <taxon>Micromonosporales</taxon>
        <taxon>Micromonosporaceae</taxon>
        <taxon>Micromonospora</taxon>
    </lineage>
</organism>
<sequence>MRRLPSGDSVGGRLSTYGLAVPHVRERQAVQRRRPAVVVAGKRGSGLRWRVSRGAARRRLVRAEAGDRLDQFPFLVGQV</sequence>
<dbReference type="EMBL" id="BOPB01000007">
    <property type="protein sequence ID" value="GIJ20949.1"/>
    <property type="molecule type" value="Genomic_DNA"/>
</dbReference>
<accession>A0ABQ4ISQ5</accession>
<reference evidence="1 2" key="1">
    <citation type="submission" date="2021-01" db="EMBL/GenBank/DDBJ databases">
        <title>Whole genome shotgun sequence of Verrucosispora lutea NBRC 106530.</title>
        <authorList>
            <person name="Komaki H."/>
            <person name="Tamura T."/>
        </authorList>
    </citation>
    <scope>NUCLEOTIDE SEQUENCE [LARGE SCALE GENOMIC DNA]</scope>
    <source>
        <strain evidence="1 2">NBRC 106530</strain>
    </source>
</reference>
<keyword evidence="2" id="KW-1185">Reference proteome</keyword>
<dbReference type="Proteomes" id="UP000643165">
    <property type="component" value="Unassembled WGS sequence"/>
</dbReference>
<evidence type="ECO:0000313" key="1">
    <source>
        <dbReference type="EMBL" id="GIJ20949.1"/>
    </source>
</evidence>
<gene>
    <name evidence="1" type="ORF">Vlu01_15730</name>
</gene>
<name>A0ABQ4ISQ5_9ACTN</name>
<protein>
    <submittedName>
        <fullName evidence="1">Uncharacterized protein</fullName>
    </submittedName>
</protein>
<comment type="caution">
    <text evidence="1">The sequence shown here is derived from an EMBL/GenBank/DDBJ whole genome shotgun (WGS) entry which is preliminary data.</text>
</comment>
<evidence type="ECO:0000313" key="2">
    <source>
        <dbReference type="Proteomes" id="UP000643165"/>
    </source>
</evidence>
<proteinExistence type="predicted"/>